<feature type="domain" description="TLDc" evidence="2">
    <location>
        <begin position="172"/>
        <end position="367"/>
    </location>
</feature>
<dbReference type="PANTHER" id="PTHR23354:SF74">
    <property type="entry name" value="TLD-DOMAIN CONTAINING NUCLEOLAR PROTEIN"/>
    <property type="match status" value="1"/>
</dbReference>
<feature type="compositionally biased region" description="Polar residues" evidence="1">
    <location>
        <begin position="22"/>
        <end position="33"/>
    </location>
</feature>
<sequence>MIKEEKITHDIKDRVSQKLSRFFTASPSSPTPDQESEARPFAEHAKSLSSMVSRLPSASLDWFRQSANSNGVKPIGSLSLKWRSKSFLRKNKPLDGFTESGHEYDDRAIIKSHEENGEPGSTGSPSQNYKSSSSHQESREPGSGRSTSTSGDIASVPHRFSQSMLCLRDESLFISPELYQFLNPSLPNIVKGRQWVLLYSSVRHGISLRTLIRKSADLSGPCLLVSHHYDVTTLTGDNMTCLTIYSVKTQSSFACRSLVICKVLYLVVLLDCPLKPTAVWKYQGTNQTFVFTTISGEPRLFRATGANRYFYLCLNDMLALGGGANFALCLNEDLLSGTSGPSETFGNSCLAHVQEFELKNVELWGFAHASQYHS</sequence>
<organism evidence="3 4">
    <name type="scientific">Sesamum alatum</name>
    <dbReference type="NCBI Taxonomy" id="300844"/>
    <lineage>
        <taxon>Eukaryota</taxon>
        <taxon>Viridiplantae</taxon>
        <taxon>Streptophyta</taxon>
        <taxon>Embryophyta</taxon>
        <taxon>Tracheophyta</taxon>
        <taxon>Spermatophyta</taxon>
        <taxon>Magnoliopsida</taxon>
        <taxon>eudicotyledons</taxon>
        <taxon>Gunneridae</taxon>
        <taxon>Pentapetalae</taxon>
        <taxon>asterids</taxon>
        <taxon>lamiids</taxon>
        <taxon>Lamiales</taxon>
        <taxon>Pedaliaceae</taxon>
        <taxon>Sesamum</taxon>
    </lineage>
</organism>
<proteinExistence type="predicted"/>
<dbReference type="EMBL" id="JACGWO010000006">
    <property type="protein sequence ID" value="KAK4425420.1"/>
    <property type="molecule type" value="Genomic_DNA"/>
</dbReference>
<comment type="caution">
    <text evidence="3">The sequence shown here is derived from an EMBL/GenBank/DDBJ whole genome shotgun (WGS) entry which is preliminary data.</text>
</comment>
<feature type="compositionally biased region" description="Basic and acidic residues" evidence="1">
    <location>
        <begin position="36"/>
        <end position="46"/>
    </location>
</feature>
<dbReference type="Pfam" id="PF07534">
    <property type="entry name" value="TLD"/>
    <property type="match status" value="1"/>
</dbReference>
<dbReference type="PANTHER" id="PTHR23354">
    <property type="entry name" value="NUCLEOLAR PROTEIN 7/ESTROGEN RECEPTOR COACTIVATOR-RELATED"/>
    <property type="match status" value="1"/>
</dbReference>
<accession>A0AAE2CKE7</accession>
<dbReference type="PROSITE" id="PS51886">
    <property type="entry name" value="TLDC"/>
    <property type="match status" value="1"/>
</dbReference>
<evidence type="ECO:0000259" key="2">
    <source>
        <dbReference type="PROSITE" id="PS51886"/>
    </source>
</evidence>
<protein>
    <submittedName>
        <fullName evidence="3">Oxidation resistance protein 1</fullName>
    </submittedName>
</protein>
<keyword evidence="4" id="KW-1185">Reference proteome</keyword>
<feature type="region of interest" description="Disordered" evidence="1">
    <location>
        <begin position="113"/>
        <end position="153"/>
    </location>
</feature>
<feature type="region of interest" description="Disordered" evidence="1">
    <location>
        <begin position="22"/>
        <end position="50"/>
    </location>
</feature>
<evidence type="ECO:0000256" key="1">
    <source>
        <dbReference type="SAM" id="MobiDB-lite"/>
    </source>
</evidence>
<gene>
    <name evidence="3" type="ORF">Salat_1736000</name>
</gene>
<dbReference type="InterPro" id="IPR006571">
    <property type="entry name" value="TLDc_dom"/>
</dbReference>
<reference evidence="3" key="2">
    <citation type="journal article" date="2024" name="Plant">
        <title>Genomic evolution and insights into agronomic trait innovations of Sesamum species.</title>
        <authorList>
            <person name="Miao H."/>
            <person name="Wang L."/>
            <person name="Qu L."/>
            <person name="Liu H."/>
            <person name="Sun Y."/>
            <person name="Le M."/>
            <person name="Wang Q."/>
            <person name="Wei S."/>
            <person name="Zheng Y."/>
            <person name="Lin W."/>
            <person name="Duan Y."/>
            <person name="Cao H."/>
            <person name="Xiong S."/>
            <person name="Wang X."/>
            <person name="Wei L."/>
            <person name="Li C."/>
            <person name="Ma Q."/>
            <person name="Ju M."/>
            <person name="Zhao R."/>
            <person name="Li G."/>
            <person name="Mu C."/>
            <person name="Tian Q."/>
            <person name="Mei H."/>
            <person name="Zhang T."/>
            <person name="Gao T."/>
            <person name="Zhang H."/>
        </authorList>
    </citation>
    <scope>NUCLEOTIDE SEQUENCE</scope>
    <source>
        <strain evidence="3">3651</strain>
    </source>
</reference>
<dbReference type="Proteomes" id="UP001293254">
    <property type="component" value="Unassembled WGS sequence"/>
</dbReference>
<name>A0AAE2CKE7_9LAMI</name>
<dbReference type="SMART" id="SM00584">
    <property type="entry name" value="TLDc"/>
    <property type="match status" value="1"/>
</dbReference>
<evidence type="ECO:0000313" key="4">
    <source>
        <dbReference type="Proteomes" id="UP001293254"/>
    </source>
</evidence>
<feature type="compositionally biased region" description="Polar residues" evidence="1">
    <location>
        <begin position="119"/>
        <end position="135"/>
    </location>
</feature>
<evidence type="ECO:0000313" key="3">
    <source>
        <dbReference type="EMBL" id="KAK4425420.1"/>
    </source>
</evidence>
<reference evidence="3" key="1">
    <citation type="submission" date="2020-06" db="EMBL/GenBank/DDBJ databases">
        <authorList>
            <person name="Li T."/>
            <person name="Hu X."/>
            <person name="Zhang T."/>
            <person name="Song X."/>
            <person name="Zhang H."/>
            <person name="Dai N."/>
            <person name="Sheng W."/>
            <person name="Hou X."/>
            <person name="Wei L."/>
        </authorList>
    </citation>
    <scope>NUCLEOTIDE SEQUENCE</scope>
    <source>
        <strain evidence="3">3651</strain>
        <tissue evidence="3">Leaf</tissue>
    </source>
</reference>
<dbReference type="AlphaFoldDB" id="A0AAE2CKE7"/>